<evidence type="ECO:0000259" key="4">
    <source>
        <dbReference type="PROSITE" id="PS51337"/>
    </source>
</evidence>
<name>A0A1W1ZCA3_9FIRM</name>
<sequence>MSDLFEKISGCLLEREAGKIQGLVKQALDAGLAPKDILNKGLLAGMSEVGVLFKEGELFVPEVLLAAKTMALGMETLGPELKDGEAPKKGKVVLATVKGDLHDIGIKLVGLMLEGAGYEVINMGLDVPPETIVKAVAGHQPKILGLCALLTTTLGAMKDSMEALREAGLYNNVKVIVGGAVVTDNYAKDIGAHYAADAVRAVDLADQLAGA</sequence>
<evidence type="ECO:0000259" key="3">
    <source>
        <dbReference type="PROSITE" id="PS51332"/>
    </source>
</evidence>
<keyword evidence="1" id="KW-0479">Metal-binding</keyword>
<dbReference type="EMBL" id="FWXI01000003">
    <property type="protein sequence ID" value="SMC45902.1"/>
    <property type="molecule type" value="Genomic_DNA"/>
</dbReference>
<dbReference type="STRING" id="112901.SAMN04488500_103172"/>
<dbReference type="Proteomes" id="UP000192738">
    <property type="component" value="Unassembled WGS sequence"/>
</dbReference>
<dbReference type="GO" id="GO:0031419">
    <property type="term" value="F:cobalamin binding"/>
    <property type="evidence" value="ECO:0007669"/>
    <property type="project" value="InterPro"/>
</dbReference>
<keyword evidence="5" id="KW-0808">Transferase</keyword>
<keyword evidence="2" id="KW-0170">Cobalt</keyword>
<dbReference type="GO" id="GO:0046872">
    <property type="term" value="F:metal ion binding"/>
    <property type="evidence" value="ECO:0007669"/>
    <property type="project" value="UniProtKB-KW"/>
</dbReference>
<dbReference type="Pfam" id="PF02607">
    <property type="entry name" value="B12-binding_2"/>
    <property type="match status" value="1"/>
</dbReference>
<dbReference type="InterPro" id="IPR036594">
    <property type="entry name" value="Meth_synthase_dom"/>
</dbReference>
<dbReference type="InterPro" id="IPR006158">
    <property type="entry name" value="Cobalamin-bd"/>
</dbReference>
<dbReference type="GO" id="GO:0050667">
    <property type="term" value="P:homocysteine metabolic process"/>
    <property type="evidence" value="ECO:0007669"/>
    <property type="project" value="TreeGrafter"/>
</dbReference>
<dbReference type="PROSITE" id="PS51332">
    <property type="entry name" value="B12_BINDING"/>
    <property type="match status" value="1"/>
</dbReference>
<feature type="domain" description="B12-binding" evidence="3">
    <location>
        <begin position="89"/>
        <end position="211"/>
    </location>
</feature>
<dbReference type="GO" id="GO:0046653">
    <property type="term" value="P:tetrahydrofolate metabolic process"/>
    <property type="evidence" value="ECO:0007669"/>
    <property type="project" value="TreeGrafter"/>
</dbReference>
<dbReference type="PANTHER" id="PTHR45833">
    <property type="entry name" value="METHIONINE SYNTHASE"/>
    <property type="match status" value="1"/>
</dbReference>
<proteinExistence type="predicted"/>
<organism evidence="5 6">
    <name type="scientific">Sporomusa malonica</name>
    <dbReference type="NCBI Taxonomy" id="112901"/>
    <lineage>
        <taxon>Bacteria</taxon>
        <taxon>Bacillati</taxon>
        <taxon>Bacillota</taxon>
        <taxon>Negativicutes</taxon>
        <taxon>Selenomonadales</taxon>
        <taxon>Sporomusaceae</taxon>
        <taxon>Sporomusa</taxon>
    </lineage>
</organism>
<dbReference type="InterPro" id="IPR036724">
    <property type="entry name" value="Cobalamin-bd_sf"/>
</dbReference>
<evidence type="ECO:0000313" key="6">
    <source>
        <dbReference type="Proteomes" id="UP000192738"/>
    </source>
</evidence>
<protein>
    <submittedName>
        <fullName evidence="5">5-methyltetrahydrofolate--homocysteine methyltransferase</fullName>
    </submittedName>
</protein>
<dbReference type="GO" id="GO:0005829">
    <property type="term" value="C:cytosol"/>
    <property type="evidence" value="ECO:0007669"/>
    <property type="project" value="TreeGrafter"/>
</dbReference>
<evidence type="ECO:0000256" key="2">
    <source>
        <dbReference type="ARBA" id="ARBA00023285"/>
    </source>
</evidence>
<gene>
    <name evidence="5" type="ORF">SAMN04488500_103172</name>
</gene>
<dbReference type="CDD" id="cd02070">
    <property type="entry name" value="corrinoid_protein_B12-BD"/>
    <property type="match status" value="1"/>
</dbReference>
<dbReference type="Gene3D" id="1.10.1240.10">
    <property type="entry name" value="Methionine synthase domain"/>
    <property type="match status" value="1"/>
</dbReference>
<dbReference type="GO" id="GO:0032259">
    <property type="term" value="P:methylation"/>
    <property type="evidence" value="ECO:0007669"/>
    <property type="project" value="UniProtKB-KW"/>
</dbReference>
<dbReference type="AlphaFoldDB" id="A0A1W1ZCA3"/>
<dbReference type="InterPro" id="IPR003759">
    <property type="entry name" value="Cbl-bd_cap"/>
</dbReference>
<dbReference type="OrthoDB" id="9783599at2"/>
<feature type="domain" description="B12-binding N-terminal" evidence="4">
    <location>
        <begin position="1"/>
        <end position="89"/>
    </location>
</feature>
<keyword evidence="5" id="KW-0489">Methyltransferase</keyword>
<dbReference type="PANTHER" id="PTHR45833:SF1">
    <property type="entry name" value="METHIONINE SYNTHASE"/>
    <property type="match status" value="1"/>
</dbReference>
<dbReference type="Pfam" id="PF02310">
    <property type="entry name" value="B12-binding"/>
    <property type="match status" value="1"/>
</dbReference>
<evidence type="ECO:0000256" key="1">
    <source>
        <dbReference type="ARBA" id="ARBA00022723"/>
    </source>
</evidence>
<dbReference type="Gene3D" id="3.40.50.280">
    <property type="entry name" value="Cobalamin-binding domain"/>
    <property type="match status" value="1"/>
</dbReference>
<dbReference type="SUPFAM" id="SSF52242">
    <property type="entry name" value="Cobalamin (vitamin B12)-binding domain"/>
    <property type="match status" value="1"/>
</dbReference>
<keyword evidence="6" id="KW-1185">Reference proteome</keyword>
<dbReference type="SMART" id="SM01018">
    <property type="entry name" value="B12-binding_2"/>
    <property type="match status" value="1"/>
</dbReference>
<dbReference type="RefSeq" id="WP_084574508.1">
    <property type="nucleotide sequence ID" value="NZ_CP155572.1"/>
</dbReference>
<dbReference type="GO" id="GO:0008705">
    <property type="term" value="F:methionine synthase activity"/>
    <property type="evidence" value="ECO:0007669"/>
    <property type="project" value="TreeGrafter"/>
</dbReference>
<dbReference type="InterPro" id="IPR050554">
    <property type="entry name" value="Met_Synthase/Corrinoid"/>
</dbReference>
<dbReference type="PROSITE" id="PS51337">
    <property type="entry name" value="B12_BINDING_NTER"/>
    <property type="match status" value="1"/>
</dbReference>
<reference evidence="5 6" key="1">
    <citation type="submission" date="2017-04" db="EMBL/GenBank/DDBJ databases">
        <authorList>
            <person name="Afonso C.L."/>
            <person name="Miller P.J."/>
            <person name="Scott M.A."/>
            <person name="Spackman E."/>
            <person name="Goraichik I."/>
            <person name="Dimitrov K.M."/>
            <person name="Suarez D.L."/>
            <person name="Swayne D.E."/>
        </authorList>
    </citation>
    <scope>NUCLEOTIDE SEQUENCE [LARGE SCALE GENOMIC DNA]</scope>
    <source>
        <strain evidence="5 6">DSM 5090</strain>
    </source>
</reference>
<dbReference type="SUPFAM" id="SSF47644">
    <property type="entry name" value="Methionine synthase domain"/>
    <property type="match status" value="1"/>
</dbReference>
<accession>A0A1W1ZCA3</accession>
<evidence type="ECO:0000313" key="5">
    <source>
        <dbReference type="EMBL" id="SMC45902.1"/>
    </source>
</evidence>